<comment type="caution">
    <text evidence="3">The sequence shown here is derived from an EMBL/GenBank/DDBJ whole genome shotgun (WGS) entry which is preliminary data.</text>
</comment>
<feature type="domain" description="Protein kinase" evidence="2">
    <location>
        <begin position="363"/>
        <end position="714"/>
    </location>
</feature>
<dbReference type="InterPro" id="IPR038305">
    <property type="entry name" value="HeLo_sf"/>
</dbReference>
<feature type="compositionally biased region" description="Polar residues" evidence="1">
    <location>
        <begin position="737"/>
        <end position="755"/>
    </location>
</feature>
<feature type="region of interest" description="Disordered" evidence="1">
    <location>
        <begin position="737"/>
        <end position="775"/>
    </location>
</feature>
<dbReference type="GO" id="GO:0005524">
    <property type="term" value="F:ATP binding"/>
    <property type="evidence" value="ECO:0007669"/>
    <property type="project" value="InterPro"/>
</dbReference>
<feature type="compositionally biased region" description="Polar residues" evidence="1">
    <location>
        <begin position="799"/>
        <end position="810"/>
    </location>
</feature>
<feature type="compositionally biased region" description="Low complexity" evidence="1">
    <location>
        <begin position="756"/>
        <end position="769"/>
    </location>
</feature>
<dbReference type="Pfam" id="PF24476">
    <property type="entry name" value="DUF7580"/>
    <property type="match status" value="1"/>
</dbReference>
<dbReference type="GO" id="GO:0004672">
    <property type="term" value="F:protein kinase activity"/>
    <property type="evidence" value="ECO:0007669"/>
    <property type="project" value="InterPro"/>
</dbReference>
<organism evidence="3 4">
    <name type="scientific">Dendryphion nanum</name>
    <dbReference type="NCBI Taxonomy" id="256645"/>
    <lineage>
        <taxon>Eukaryota</taxon>
        <taxon>Fungi</taxon>
        <taxon>Dikarya</taxon>
        <taxon>Ascomycota</taxon>
        <taxon>Pezizomycotina</taxon>
        <taxon>Dothideomycetes</taxon>
        <taxon>Pleosporomycetidae</taxon>
        <taxon>Pleosporales</taxon>
        <taxon>Torulaceae</taxon>
        <taxon>Dendryphion</taxon>
    </lineage>
</organism>
<feature type="region of interest" description="Disordered" evidence="1">
    <location>
        <begin position="787"/>
        <end position="830"/>
    </location>
</feature>
<dbReference type="OrthoDB" id="5418235at2759"/>
<feature type="region of interest" description="Disordered" evidence="1">
    <location>
        <begin position="1180"/>
        <end position="1235"/>
    </location>
</feature>
<dbReference type="PANTHER" id="PTHR37542:SF2">
    <property type="entry name" value="PROTEIN KINASE DOMAIN-CONTAINING PROTEIN"/>
    <property type="match status" value="1"/>
</dbReference>
<feature type="region of interest" description="Disordered" evidence="1">
    <location>
        <begin position="1514"/>
        <end position="1555"/>
    </location>
</feature>
<dbReference type="SUPFAM" id="SSF56112">
    <property type="entry name" value="Protein kinase-like (PK-like)"/>
    <property type="match status" value="1"/>
</dbReference>
<dbReference type="InterPro" id="IPR011009">
    <property type="entry name" value="Kinase-like_dom_sf"/>
</dbReference>
<feature type="compositionally biased region" description="Acidic residues" evidence="1">
    <location>
        <begin position="1200"/>
        <end position="1217"/>
    </location>
</feature>
<gene>
    <name evidence="3" type="ORF">B0J11DRAFT_572774</name>
</gene>
<dbReference type="Proteomes" id="UP000700596">
    <property type="component" value="Unassembled WGS sequence"/>
</dbReference>
<evidence type="ECO:0000313" key="4">
    <source>
        <dbReference type="Proteomes" id="UP000700596"/>
    </source>
</evidence>
<dbReference type="Gene3D" id="1.20.120.1020">
    <property type="entry name" value="Prion-inhibition and propagation, HeLo domain"/>
    <property type="match status" value="1"/>
</dbReference>
<feature type="region of interest" description="Disordered" evidence="1">
    <location>
        <begin position="1114"/>
        <end position="1167"/>
    </location>
</feature>
<name>A0A9P9D5V1_9PLEO</name>
<proteinExistence type="predicted"/>
<keyword evidence="4" id="KW-1185">Reference proteome</keyword>
<feature type="compositionally biased region" description="Acidic residues" evidence="1">
    <location>
        <begin position="1120"/>
        <end position="1133"/>
    </location>
</feature>
<feature type="region of interest" description="Disordered" evidence="1">
    <location>
        <begin position="691"/>
        <end position="720"/>
    </location>
</feature>
<reference evidence="3" key="1">
    <citation type="journal article" date="2021" name="Nat. Commun.">
        <title>Genetic determinants of endophytism in the Arabidopsis root mycobiome.</title>
        <authorList>
            <person name="Mesny F."/>
            <person name="Miyauchi S."/>
            <person name="Thiergart T."/>
            <person name="Pickel B."/>
            <person name="Atanasova L."/>
            <person name="Karlsson M."/>
            <person name="Huettel B."/>
            <person name="Barry K.W."/>
            <person name="Haridas S."/>
            <person name="Chen C."/>
            <person name="Bauer D."/>
            <person name="Andreopoulos W."/>
            <person name="Pangilinan J."/>
            <person name="LaButti K."/>
            <person name="Riley R."/>
            <person name="Lipzen A."/>
            <person name="Clum A."/>
            <person name="Drula E."/>
            <person name="Henrissat B."/>
            <person name="Kohler A."/>
            <person name="Grigoriev I.V."/>
            <person name="Martin F.M."/>
            <person name="Hacquard S."/>
        </authorList>
    </citation>
    <scope>NUCLEOTIDE SEQUENCE</scope>
    <source>
        <strain evidence="3">MPI-CAGE-CH-0243</strain>
    </source>
</reference>
<dbReference type="InterPro" id="IPR000719">
    <property type="entry name" value="Prot_kinase_dom"/>
</dbReference>
<dbReference type="InterPro" id="IPR056002">
    <property type="entry name" value="DUF7580"/>
</dbReference>
<evidence type="ECO:0000313" key="3">
    <source>
        <dbReference type="EMBL" id="KAH7113305.1"/>
    </source>
</evidence>
<feature type="region of interest" description="Disordered" evidence="1">
    <location>
        <begin position="120"/>
        <end position="177"/>
    </location>
</feature>
<dbReference type="PROSITE" id="PS50011">
    <property type="entry name" value="PROTEIN_KINASE_DOM"/>
    <property type="match status" value="1"/>
</dbReference>
<sequence>MVPRTTHSMETFTRLPRRLTQLYSDTKTSCDAVVDQDTPEPLSEDDALHRRYREQKDRLVAWGLDWSEDTTGAGVSSNNNNNKNGGDIDESLEAAGLADTVTSVLGTIKDILEEAERMHPPVQQHHQTHASRTSSSSGGGIKLAPGSSSESVIKSGGEKTPLASSTASPHPRPSDYASWAASYQSRYENLAQQLTESIDVLYDLSRSRRETSGNTAISTKDFNLDFKQSIKGSGPGPGARVGLGVYVQGQDRQASAKPKSSVHSLPEPLRRVSAAPYLSSAYSASDLTLINPSTQPVLSTAPTTHFKTPNVPAKLDPLDLILPQEDPPPYESVGFSSAIRVIGKLRSRHSSTNPWKTDGSKDIETPVLVEYAAFDPAYRLTQVTPSLDRLDSLLSILTKLANEQTPQNIHGTLRCLGYFEDPRHPRFGIVYELPSSVYSGASDTNKPVQELQPVTLLNVLQTGSKSTHNSNSATPPLEDRFRLAYTLARTFSTIHGSHFVHKDVNSSNILVFRKNRRQSANTKALQYDLRSAAISSFDLFSEFDIEPSNTMPSVNIYRHPEDPKFTGEKGKEHGPQFDLYSLGLVLLEVGLWVPLSDLWKTKYTLSDFKQRVEDIYIRRLASKCGTAYMQAVRDCFWAADRIASNDQNMENFPELYSRILIRLQRCCLLDEVEPSSDWGEQLSHGVAHSFGSSPLKRKSVNPVQAAELPQSPTSHRSAKRWALEKGTQYLERGKSFSKQLTESTTSPKGSPNPSTSLSRHGSQRSQRSQHSIRKSFSQGIASLRSPVEEGAQSMDWESHPSQEPTDSLDGSGTLVASKPITPTFPNDRGDVSSIRKEQLMQAASVIQRAWRASQSSERRQRSTSLKDYKEKVAVIQKAWRQKKERTNSVHTLINLANTQALSYATTNPTRSYPTPEPESQLAGKMTREIEGQTSHITIETNVQPQQKPKLRLHPGQFSPAIVDEWHTKMLPRLERLIERALKKSDETVSIDLLAIGETAEKARPTIFVTCSSVQKVKAILDNRFRYDQDIYDLRVRRGKVRRSKMNRSSRRRKPPHRSMINTDNYADVQVMNPYHQQRPVCGASIGAFRGEHLPPVSYGGVILVDDEPLGMSVHHLLDAPSDDESDYDGEDDISPSPNDAILSSARSGPNPWLMGMGSQPGVQVTSSSPEALWDFEISDDDEDFSKSDNEDQESFHLSSDDDYDSDEEGESEDDDLDSSITSTATIGDIDGIPLGEGEEIKITQPAIDDVEPDFFPAEEDRDDDHLASHELGHVHASSGIRRWKRDGIVHEIDWALLKLNDNRLQPYNLVQGGRRFCINPSMNQEQLDISTRLAQPIQRSKYTQDEDEYPNGVANANNLGGLTVHCFGRTTGLSGGMVGYTMSSVRIYRRKTFSRSWHVTGDFGVGGDSGAWVIQNNTHRVIGHVLAWCERNRIAYICPMQVLLEDIKRTLGAKRIYLPGSVEQKAWVGVGMGMQMQSQHVQHRGTVLQDRKMEDLGIAVEGLGIVDEGVVVDGSSEGQRSREGSPPRGVSGAKRSRLEELGLLGPSGESDKENFGGLMRKGLGVGVGGKQVEVVGVP</sequence>
<protein>
    <recommendedName>
        <fullName evidence="2">Protein kinase domain-containing protein</fullName>
    </recommendedName>
</protein>
<dbReference type="PANTHER" id="PTHR37542">
    <property type="entry name" value="HELO DOMAIN-CONTAINING PROTEIN-RELATED"/>
    <property type="match status" value="1"/>
</dbReference>
<dbReference type="EMBL" id="JAGMWT010000019">
    <property type="protein sequence ID" value="KAH7113305.1"/>
    <property type="molecule type" value="Genomic_DNA"/>
</dbReference>
<dbReference type="Gene3D" id="1.10.510.10">
    <property type="entry name" value="Transferase(Phosphotransferase) domain 1"/>
    <property type="match status" value="1"/>
</dbReference>
<accession>A0A9P9D5V1</accession>
<evidence type="ECO:0000256" key="1">
    <source>
        <dbReference type="SAM" id="MobiDB-lite"/>
    </source>
</evidence>
<evidence type="ECO:0000259" key="2">
    <source>
        <dbReference type="PROSITE" id="PS50011"/>
    </source>
</evidence>